<dbReference type="AlphaFoldDB" id="A0A1F6GVM3"/>
<dbReference type="Proteomes" id="UP000177583">
    <property type="component" value="Unassembled WGS sequence"/>
</dbReference>
<accession>A0A1F6GVM3</accession>
<dbReference type="EMBL" id="MFNF01000025">
    <property type="protein sequence ID" value="OGH02091.1"/>
    <property type="molecule type" value="Genomic_DNA"/>
</dbReference>
<evidence type="ECO:0000313" key="3">
    <source>
        <dbReference type="Proteomes" id="UP000177583"/>
    </source>
</evidence>
<sequence length="75" mass="7790">MEQRLLVFESPILPQREGESQRPLVENLEALEAEGFGAGPAPTATGGGGRTVSPDPAGLGRLGQNDLAATLAYSR</sequence>
<feature type="region of interest" description="Disordered" evidence="1">
    <location>
        <begin position="36"/>
        <end position="63"/>
    </location>
</feature>
<evidence type="ECO:0000313" key="2">
    <source>
        <dbReference type="EMBL" id="OGH02091.1"/>
    </source>
</evidence>
<comment type="caution">
    <text evidence="2">The sequence shown here is derived from an EMBL/GenBank/DDBJ whole genome shotgun (WGS) entry which is preliminary data.</text>
</comment>
<name>A0A1F6GVM3_9PROT</name>
<evidence type="ECO:0000256" key="1">
    <source>
        <dbReference type="SAM" id="MobiDB-lite"/>
    </source>
</evidence>
<organism evidence="2 3">
    <name type="scientific">Candidatus Lambdaproteobacteria bacterium RIFOXYD2_FULL_56_26</name>
    <dbReference type="NCBI Taxonomy" id="1817773"/>
    <lineage>
        <taxon>Bacteria</taxon>
        <taxon>Pseudomonadati</taxon>
        <taxon>Pseudomonadota</taxon>
        <taxon>Candidatus Lambdaproteobacteria</taxon>
    </lineage>
</organism>
<gene>
    <name evidence="2" type="ORF">A2557_05275</name>
</gene>
<reference evidence="2 3" key="1">
    <citation type="journal article" date="2016" name="Nat. Commun.">
        <title>Thousands of microbial genomes shed light on interconnected biogeochemical processes in an aquifer system.</title>
        <authorList>
            <person name="Anantharaman K."/>
            <person name="Brown C.T."/>
            <person name="Hug L.A."/>
            <person name="Sharon I."/>
            <person name="Castelle C.J."/>
            <person name="Probst A.J."/>
            <person name="Thomas B.C."/>
            <person name="Singh A."/>
            <person name="Wilkins M.J."/>
            <person name="Karaoz U."/>
            <person name="Brodie E.L."/>
            <person name="Williams K.H."/>
            <person name="Hubbard S.S."/>
            <person name="Banfield J.F."/>
        </authorList>
    </citation>
    <scope>NUCLEOTIDE SEQUENCE [LARGE SCALE GENOMIC DNA]</scope>
</reference>
<proteinExistence type="predicted"/>
<protein>
    <submittedName>
        <fullName evidence="2">Uncharacterized protein</fullName>
    </submittedName>
</protein>